<dbReference type="EMBL" id="JAAABJ010000595">
    <property type="protein sequence ID" value="NAW51687.1"/>
    <property type="molecule type" value="Genomic_DNA"/>
</dbReference>
<keyword evidence="2" id="KW-1185">Reference proteome</keyword>
<sequence>MKHFFFIFFLYHCIGLNAQWVGISKMLNIHDNKDKHFYRIENTKGAEYLGEIEVKGLGQDDVNLFRTIYTKAKKMGANAFHIKALESIDGSLLAFNPEHYYLSLYYLPMDVDTPTQGEDTAYIIASPTSAHKISINNEKFILPARTFKKISLKPGDIYTLSTLKFLGSSIKLSSSGKQSAHYFQVSGFKIKSNPYGKGGMNLKSGDFTRLEKSYAMFLTSIYQEIK</sequence>
<name>A0A845PZ14_9FLAO</name>
<dbReference type="Proteomes" id="UP000553459">
    <property type="component" value="Unassembled WGS sequence"/>
</dbReference>
<proteinExistence type="predicted"/>
<evidence type="ECO:0000313" key="2">
    <source>
        <dbReference type="Proteomes" id="UP000553459"/>
    </source>
</evidence>
<evidence type="ECO:0008006" key="3">
    <source>
        <dbReference type="Google" id="ProtNLM"/>
    </source>
</evidence>
<accession>A0A845PZ14</accession>
<evidence type="ECO:0000313" key="1">
    <source>
        <dbReference type="EMBL" id="NAW51687.1"/>
    </source>
</evidence>
<organism evidence="1 2">
    <name type="scientific">Elizabethkingia argenteiflava</name>
    <dbReference type="NCBI Taxonomy" id="2681556"/>
    <lineage>
        <taxon>Bacteria</taxon>
        <taxon>Pseudomonadati</taxon>
        <taxon>Bacteroidota</taxon>
        <taxon>Flavobacteriia</taxon>
        <taxon>Flavobacteriales</taxon>
        <taxon>Weeksellaceae</taxon>
        <taxon>Elizabethkingia</taxon>
    </lineage>
</organism>
<dbReference type="AlphaFoldDB" id="A0A845PZ14"/>
<reference evidence="1 2" key="1">
    <citation type="submission" date="2019-11" db="EMBL/GenBank/DDBJ databases">
        <title>Characterization of Elizabethkingia argenteiflava sp. nov., isolated from inner surface of Soybean Pods.</title>
        <authorList>
            <person name="Mo S."/>
        </authorList>
    </citation>
    <scope>NUCLEOTIDE SEQUENCE [LARGE SCALE GENOMIC DNA]</scope>
    <source>
        <strain evidence="1 2">YB22</strain>
    </source>
</reference>
<gene>
    <name evidence="1" type="ORF">GNY06_09980</name>
</gene>
<dbReference type="RefSeq" id="WP_166519954.1">
    <property type="nucleotide sequence ID" value="NZ_JAAABJ010000595.1"/>
</dbReference>
<protein>
    <recommendedName>
        <fullName evidence="3">Molecular chaperone GroES</fullName>
    </recommendedName>
</protein>
<comment type="caution">
    <text evidence="1">The sequence shown here is derived from an EMBL/GenBank/DDBJ whole genome shotgun (WGS) entry which is preliminary data.</text>
</comment>